<sequence>MDRRDFIKTVAAGVGTVAALGTATADAASMAAPPSVTPRPGTVTATIPQHPDMKYRALGRTGEAVSLVGVGGYHLAKPGGMNNDEAIRVVHASIDAGINFCDNCWDYNNGESEVRLGRALSQQGYRKRVFLMTKIDGRTAKAAMGQIETSLSRLQTDHLDLLQFHEIIRADDPARVFAQGGALEAVLKAREQGKLRYIGFTGHKSPAIHASMFEIADSHGFHFDSVQMPLNVMDAHYDSFEKTVVPMAVARGTGIIGMKAFGDPFILQSRVMPPMQMLQYPMSLPISSQMTGIDSMDILHQALEAVRTYSPPTPEFRAALLARSAQIAMTGKTELYKTTEHFDGTNQNPQWLTEA</sequence>
<name>A0A6M8HMD1_9PROT</name>
<dbReference type="InterPro" id="IPR006311">
    <property type="entry name" value="TAT_signal"/>
</dbReference>
<dbReference type="InterPro" id="IPR019546">
    <property type="entry name" value="TAT_signal_bac_arc"/>
</dbReference>
<dbReference type="CDD" id="cd19100">
    <property type="entry name" value="AKR_unchar"/>
    <property type="match status" value="1"/>
</dbReference>
<gene>
    <name evidence="3" type="ORF">HN018_05375</name>
</gene>
<dbReference type="Proteomes" id="UP000500767">
    <property type="component" value="Chromosome"/>
</dbReference>
<dbReference type="AlphaFoldDB" id="A0A6M8HMD1"/>
<evidence type="ECO:0000313" key="4">
    <source>
        <dbReference type="Proteomes" id="UP000500767"/>
    </source>
</evidence>
<dbReference type="Gene3D" id="3.20.20.100">
    <property type="entry name" value="NADP-dependent oxidoreductase domain"/>
    <property type="match status" value="1"/>
</dbReference>
<dbReference type="EMBL" id="CP053708">
    <property type="protein sequence ID" value="QKE89553.1"/>
    <property type="molecule type" value="Genomic_DNA"/>
</dbReference>
<accession>A0A6M8HMD1</accession>
<dbReference type="NCBIfam" id="TIGR01409">
    <property type="entry name" value="TAT_signal_seq"/>
    <property type="match status" value="1"/>
</dbReference>
<evidence type="ECO:0000256" key="1">
    <source>
        <dbReference type="SAM" id="SignalP"/>
    </source>
</evidence>
<dbReference type="RefSeq" id="WP_171834545.1">
    <property type="nucleotide sequence ID" value="NZ_CP053708.1"/>
</dbReference>
<dbReference type="InterPro" id="IPR023210">
    <property type="entry name" value="NADP_OxRdtase_dom"/>
</dbReference>
<proteinExistence type="predicted"/>
<dbReference type="KEGG" id="lck:HN018_05375"/>
<keyword evidence="4" id="KW-1185">Reference proteome</keyword>
<keyword evidence="1" id="KW-0732">Signal</keyword>
<feature type="chain" id="PRO_5026832591" evidence="1">
    <location>
        <begin position="28"/>
        <end position="355"/>
    </location>
</feature>
<feature type="domain" description="NADP-dependent oxidoreductase" evidence="2">
    <location>
        <begin position="68"/>
        <end position="268"/>
    </location>
</feature>
<protein>
    <submittedName>
        <fullName evidence="3">Aldo/keto reductase</fullName>
    </submittedName>
</protein>
<dbReference type="InterPro" id="IPR053135">
    <property type="entry name" value="AKR2_Oxidoreductase"/>
</dbReference>
<evidence type="ECO:0000259" key="2">
    <source>
        <dbReference type="Pfam" id="PF00248"/>
    </source>
</evidence>
<feature type="signal peptide" evidence="1">
    <location>
        <begin position="1"/>
        <end position="27"/>
    </location>
</feature>
<dbReference type="Pfam" id="PF00248">
    <property type="entry name" value="Aldo_ket_red"/>
    <property type="match status" value="1"/>
</dbReference>
<dbReference type="InterPro" id="IPR036812">
    <property type="entry name" value="NAD(P)_OxRdtase_dom_sf"/>
</dbReference>
<organism evidence="3 4">
    <name type="scientific">Lichenicola cladoniae</name>
    <dbReference type="NCBI Taxonomy" id="1484109"/>
    <lineage>
        <taxon>Bacteria</taxon>
        <taxon>Pseudomonadati</taxon>
        <taxon>Pseudomonadota</taxon>
        <taxon>Alphaproteobacteria</taxon>
        <taxon>Acetobacterales</taxon>
        <taxon>Acetobacteraceae</taxon>
        <taxon>Lichenicola</taxon>
    </lineage>
</organism>
<reference evidence="3 4" key="1">
    <citation type="journal article" date="2014" name="World J. Microbiol. Biotechnol.">
        <title>Biodiversity and physiological characteristics of Antarctic and Arctic lichens-associated bacteria.</title>
        <authorList>
            <person name="Lee Y.M."/>
            <person name="Kim E.H."/>
            <person name="Lee H.K."/>
            <person name="Hong S.G."/>
        </authorList>
    </citation>
    <scope>NUCLEOTIDE SEQUENCE [LARGE SCALE GENOMIC DNA]</scope>
    <source>
        <strain evidence="3 4">PAMC 26569</strain>
    </source>
</reference>
<evidence type="ECO:0000313" key="3">
    <source>
        <dbReference type="EMBL" id="QKE89553.1"/>
    </source>
</evidence>
<dbReference type="PROSITE" id="PS51318">
    <property type="entry name" value="TAT"/>
    <property type="match status" value="1"/>
</dbReference>
<dbReference type="PANTHER" id="PTHR43312">
    <property type="entry name" value="D-THREO-ALDOSE 1-DEHYDROGENASE"/>
    <property type="match status" value="1"/>
</dbReference>
<dbReference type="SUPFAM" id="SSF51430">
    <property type="entry name" value="NAD(P)-linked oxidoreductase"/>
    <property type="match status" value="1"/>
</dbReference>
<dbReference type="PANTHER" id="PTHR43312:SF1">
    <property type="entry name" value="NADP-DEPENDENT OXIDOREDUCTASE DOMAIN-CONTAINING PROTEIN"/>
    <property type="match status" value="1"/>
</dbReference>